<keyword evidence="2" id="KW-1185">Reference proteome</keyword>
<dbReference type="AlphaFoldDB" id="A0AAD8KUJ9"/>
<proteinExistence type="predicted"/>
<gene>
    <name evidence="1" type="ORF">QVD17_12113</name>
</gene>
<dbReference type="Proteomes" id="UP001229421">
    <property type="component" value="Unassembled WGS sequence"/>
</dbReference>
<evidence type="ECO:0000313" key="1">
    <source>
        <dbReference type="EMBL" id="KAK1429845.1"/>
    </source>
</evidence>
<sequence length="283" mass="31314">MVSTCMENLAADPGKVHSKHSGDLASKVVNIDGKPIRGILKKPGMSQVGGSYAQTLEKGSTVPHEDKSMGKQINFRPINMKLKNSNGSSGASSSGTNYFEVLDSLGEDLGDGDEVEVGTDKSESAEFLNKEELDGIQKLIDRDPFVLDLRRKESECQKKFLEASFDEECFLKQKSKVDWLAVGDQNTAFFHNTLKSKNHWARIDVIMDGEGVVHEGEDVQQLFVTHYVNFLGCEGDVLLDPTPELFSNRLDVIEEGNMVVELQFLGMYGSKELLLELEEDSTS</sequence>
<accession>A0AAD8KUJ9</accession>
<evidence type="ECO:0000313" key="2">
    <source>
        <dbReference type="Proteomes" id="UP001229421"/>
    </source>
</evidence>
<dbReference type="EMBL" id="JAUHHV010000003">
    <property type="protein sequence ID" value="KAK1429845.1"/>
    <property type="molecule type" value="Genomic_DNA"/>
</dbReference>
<reference evidence="1" key="1">
    <citation type="journal article" date="2023" name="bioRxiv">
        <title>Improved chromosome-level genome assembly for marigold (Tagetes erecta).</title>
        <authorList>
            <person name="Jiang F."/>
            <person name="Yuan L."/>
            <person name="Wang S."/>
            <person name="Wang H."/>
            <person name="Xu D."/>
            <person name="Wang A."/>
            <person name="Fan W."/>
        </authorList>
    </citation>
    <scope>NUCLEOTIDE SEQUENCE</scope>
    <source>
        <strain evidence="1">WSJ</strain>
        <tissue evidence="1">Leaf</tissue>
    </source>
</reference>
<protein>
    <submittedName>
        <fullName evidence="1">Uncharacterized protein</fullName>
    </submittedName>
</protein>
<name>A0AAD8KUJ9_TARER</name>
<organism evidence="1 2">
    <name type="scientific">Tagetes erecta</name>
    <name type="common">African marigold</name>
    <dbReference type="NCBI Taxonomy" id="13708"/>
    <lineage>
        <taxon>Eukaryota</taxon>
        <taxon>Viridiplantae</taxon>
        <taxon>Streptophyta</taxon>
        <taxon>Embryophyta</taxon>
        <taxon>Tracheophyta</taxon>
        <taxon>Spermatophyta</taxon>
        <taxon>Magnoliopsida</taxon>
        <taxon>eudicotyledons</taxon>
        <taxon>Gunneridae</taxon>
        <taxon>Pentapetalae</taxon>
        <taxon>asterids</taxon>
        <taxon>campanulids</taxon>
        <taxon>Asterales</taxon>
        <taxon>Asteraceae</taxon>
        <taxon>Asteroideae</taxon>
        <taxon>Heliantheae alliance</taxon>
        <taxon>Tageteae</taxon>
        <taxon>Tagetes</taxon>
    </lineage>
</organism>
<comment type="caution">
    <text evidence="1">The sequence shown here is derived from an EMBL/GenBank/DDBJ whole genome shotgun (WGS) entry which is preliminary data.</text>
</comment>